<keyword evidence="1" id="KW-0472">Membrane</keyword>
<reference evidence="3" key="1">
    <citation type="journal article" date="2023" name="Science">
        <title>Genome structures resolve the early diversification of teleost fishes.</title>
        <authorList>
            <person name="Parey E."/>
            <person name="Louis A."/>
            <person name="Montfort J."/>
            <person name="Bouchez O."/>
            <person name="Roques C."/>
            <person name="Iampietro C."/>
            <person name="Lluch J."/>
            <person name="Castinel A."/>
            <person name="Donnadieu C."/>
            <person name="Desvignes T."/>
            <person name="Floi Bucao C."/>
            <person name="Jouanno E."/>
            <person name="Wen M."/>
            <person name="Mejri S."/>
            <person name="Dirks R."/>
            <person name="Jansen H."/>
            <person name="Henkel C."/>
            <person name="Chen W.J."/>
            <person name="Zahm M."/>
            <person name="Cabau C."/>
            <person name="Klopp C."/>
            <person name="Thompson A.W."/>
            <person name="Robinson-Rechavi M."/>
            <person name="Braasch I."/>
            <person name="Lecointre G."/>
            <person name="Bobe J."/>
            <person name="Postlethwait J.H."/>
            <person name="Berthelot C."/>
            <person name="Roest Crollius H."/>
            <person name="Guiguen Y."/>
        </authorList>
    </citation>
    <scope>NUCLEOTIDE SEQUENCE</scope>
    <source>
        <strain evidence="3">NC1722</strain>
    </source>
</reference>
<evidence type="ECO:0000313" key="4">
    <source>
        <dbReference type="Proteomes" id="UP001221898"/>
    </source>
</evidence>
<evidence type="ECO:0000256" key="1">
    <source>
        <dbReference type="SAM" id="Phobius"/>
    </source>
</evidence>
<dbReference type="Proteomes" id="UP001221898">
    <property type="component" value="Unassembled WGS sequence"/>
</dbReference>
<gene>
    <name evidence="3" type="ORF">AAFF_G00237330</name>
</gene>
<dbReference type="PANTHER" id="PTHR38505:SF1">
    <property type="entry name" value="RIKEN CDNA 1110032F04 GENE"/>
    <property type="match status" value="1"/>
</dbReference>
<protein>
    <submittedName>
        <fullName evidence="3">Uncharacterized protein</fullName>
    </submittedName>
</protein>
<proteinExistence type="predicted"/>
<evidence type="ECO:0000256" key="2">
    <source>
        <dbReference type="SAM" id="SignalP"/>
    </source>
</evidence>
<sequence length="143" mass="15649">MLHLSKESASCLTFLTVCAISAGQALRNCGGTQCEEDQRCCAARGNDSAASRCCKPPPLHTFFHNLDWIARKLSGILILLLLFAMGYFIQRIVCPRPRRQGDGQQQAPSATTSQDSLLERSLARHSPGDVTSPAVLCCRRTTR</sequence>
<keyword evidence="1" id="KW-0812">Transmembrane</keyword>
<dbReference type="Pfam" id="PF15843">
    <property type="entry name" value="DUF4719"/>
    <property type="match status" value="1"/>
</dbReference>
<comment type="caution">
    <text evidence="3">The sequence shown here is derived from an EMBL/GenBank/DDBJ whole genome shotgun (WGS) entry which is preliminary data.</text>
</comment>
<feature type="transmembrane region" description="Helical" evidence="1">
    <location>
        <begin position="68"/>
        <end position="89"/>
    </location>
</feature>
<dbReference type="EMBL" id="JAINUG010000314">
    <property type="protein sequence ID" value="KAJ8378684.1"/>
    <property type="molecule type" value="Genomic_DNA"/>
</dbReference>
<dbReference type="InterPro" id="IPR031696">
    <property type="entry name" value="DUF4719"/>
</dbReference>
<accession>A0AAD7RE87</accession>
<dbReference type="PANTHER" id="PTHR38505">
    <property type="entry name" value="HYPOTHETICAL PROTEIN LOC100362176"/>
    <property type="match status" value="1"/>
</dbReference>
<organism evidence="3 4">
    <name type="scientific">Aldrovandia affinis</name>
    <dbReference type="NCBI Taxonomy" id="143900"/>
    <lineage>
        <taxon>Eukaryota</taxon>
        <taxon>Metazoa</taxon>
        <taxon>Chordata</taxon>
        <taxon>Craniata</taxon>
        <taxon>Vertebrata</taxon>
        <taxon>Euteleostomi</taxon>
        <taxon>Actinopterygii</taxon>
        <taxon>Neopterygii</taxon>
        <taxon>Teleostei</taxon>
        <taxon>Notacanthiformes</taxon>
        <taxon>Halosauridae</taxon>
        <taxon>Aldrovandia</taxon>
    </lineage>
</organism>
<evidence type="ECO:0000313" key="3">
    <source>
        <dbReference type="EMBL" id="KAJ8378684.1"/>
    </source>
</evidence>
<keyword evidence="1" id="KW-1133">Transmembrane helix</keyword>
<name>A0AAD7RE87_9TELE</name>
<feature type="chain" id="PRO_5041915801" evidence="2">
    <location>
        <begin position="26"/>
        <end position="143"/>
    </location>
</feature>
<keyword evidence="4" id="KW-1185">Reference proteome</keyword>
<dbReference type="AlphaFoldDB" id="A0AAD7RE87"/>
<feature type="signal peptide" evidence="2">
    <location>
        <begin position="1"/>
        <end position="25"/>
    </location>
</feature>
<keyword evidence="2" id="KW-0732">Signal</keyword>